<keyword evidence="7" id="KW-0325">Glycoprotein</keyword>
<keyword evidence="13" id="KW-1185">Reference proteome</keyword>
<dbReference type="InterPro" id="IPR032872">
    <property type="entry name" value="WAK_assoc_C"/>
</dbReference>
<evidence type="ECO:0000256" key="7">
    <source>
        <dbReference type="ARBA" id="ARBA00023180"/>
    </source>
</evidence>
<accession>A0ABM3GYE8</accession>
<sequence>MHPRRRPFRDLSLGFLIATALILVRAPAARGAVDPSYLSCSSTISCGVLQNASYPFWGLTRASYCGLPDFQVTCLDNTTPLLNISNQNFRVLQFNDTTKVMTVAREDYWNTICPTSFVNTTQEITSSFSYTSDTLPSNLTLYYGCGGFPNQTTIQITLPNCQFNCTINGTNVIGYFITKKVSDIANAAAFSSYFGGCNSSVVLPATQSAIEEIQSSPSNTTVVSAIDEGFGLQWTVDETCISCHASGGQCGRKNRSGEFLCYCQDKSYSSTCSGTSVVILEHCYDDFGPG</sequence>
<evidence type="ECO:0000259" key="12">
    <source>
        <dbReference type="Pfam" id="PF14380"/>
    </source>
</evidence>
<evidence type="ECO:0000256" key="3">
    <source>
        <dbReference type="ARBA" id="ARBA00022692"/>
    </source>
</evidence>
<dbReference type="Pfam" id="PF14380">
    <property type="entry name" value="WAK_assoc"/>
    <property type="match status" value="1"/>
</dbReference>
<dbReference type="RefSeq" id="XP_048129383.1">
    <property type="nucleotide sequence ID" value="XM_048273426.1"/>
</dbReference>
<evidence type="ECO:0000256" key="9">
    <source>
        <dbReference type="ARBA" id="ARBA00048679"/>
    </source>
</evidence>
<evidence type="ECO:0000313" key="13">
    <source>
        <dbReference type="Proteomes" id="UP000827889"/>
    </source>
</evidence>
<dbReference type="Pfam" id="PF13947">
    <property type="entry name" value="GUB_WAK_bind"/>
    <property type="match status" value="1"/>
</dbReference>
<comment type="subcellular location">
    <subcellularLocation>
        <location evidence="1">Membrane</location>
        <topology evidence="1">Single-pass membrane protein</topology>
    </subcellularLocation>
</comment>
<feature type="chain" id="PRO_5045864891" description="non-specific serine/threonine protein kinase" evidence="10">
    <location>
        <begin position="32"/>
        <end position="290"/>
    </location>
</feature>
<evidence type="ECO:0000256" key="10">
    <source>
        <dbReference type="SAM" id="SignalP"/>
    </source>
</evidence>
<protein>
    <recommendedName>
        <fullName evidence="2">non-specific serine/threonine protein kinase</fullName>
        <ecNumber evidence="2">2.7.11.1</ecNumber>
    </recommendedName>
</protein>
<organism evidence="13 14">
    <name type="scientific">Rhodamnia argentea</name>
    <dbReference type="NCBI Taxonomy" id="178133"/>
    <lineage>
        <taxon>Eukaryota</taxon>
        <taxon>Viridiplantae</taxon>
        <taxon>Streptophyta</taxon>
        <taxon>Embryophyta</taxon>
        <taxon>Tracheophyta</taxon>
        <taxon>Spermatophyta</taxon>
        <taxon>Magnoliopsida</taxon>
        <taxon>eudicotyledons</taxon>
        <taxon>Gunneridae</taxon>
        <taxon>Pentapetalae</taxon>
        <taxon>rosids</taxon>
        <taxon>malvids</taxon>
        <taxon>Myrtales</taxon>
        <taxon>Myrtaceae</taxon>
        <taxon>Myrtoideae</taxon>
        <taxon>Myrteae</taxon>
        <taxon>Australasian group</taxon>
        <taxon>Rhodamnia</taxon>
    </lineage>
</organism>
<evidence type="ECO:0000259" key="11">
    <source>
        <dbReference type="Pfam" id="PF13947"/>
    </source>
</evidence>
<keyword evidence="5" id="KW-1133">Transmembrane helix</keyword>
<evidence type="ECO:0000256" key="6">
    <source>
        <dbReference type="ARBA" id="ARBA00023136"/>
    </source>
</evidence>
<keyword evidence="3" id="KW-0812">Transmembrane</keyword>
<feature type="signal peptide" evidence="10">
    <location>
        <begin position="1"/>
        <end position="31"/>
    </location>
</feature>
<evidence type="ECO:0000256" key="2">
    <source>
        <dbReference type="ARBA" id="ARBA00012513"/>
    </source>
</evidence>
<dbReference type="EC" id="2.7.11.1" evidence="2"/>
<proteinExistence type="predicted"/>
<evidence type="ECO:0000256" key="8">
    <source>
        <dbReference type="ARBA" id="ARBA00047899"/>
    </source>
</evidence>
<feature type="domain" description="Wall-associated receptor kinase galacturonan-binding" evidence="11">
    <location>
        <begin position="40"/>
        <end position="105"/>
    </location>
</feature>
<comment type="catalytic activity">
    <reaction evidence="9">
        <text>L-seryl-[protein] + ATP = O-phospho-L-seryl-[protein] + ADP + H(+)</text>
        <dbReference type="Rhea" id="RHEA:17989"/>
        <dbReference type="Rhea" id="RHEA-COMP:9863"/>
        <dbReference type="Rhea" id="RHEA-COMP:11604"/>
        <dbReference type="ChEBI" id="CHEBI:15378"/>
        <dbReference type="ChEBI" id="CHEBI:29999"/>
        <dbReference type="ChEBI" id="CHEBI:30616"/>
        <dbReference type="ChEBI" id="CHEBI:83421"/>
        <dbReference type="ChEBI" id="CHEBI:456216"/>
        <dbReference type="EC" id="2.7.11.1"/>
    </reaction>
</comment>
<comment type="catalytic activity">
    <reaction evidence="8">
        <text>L-threonyl-[protein] + ATP = O-phospho-L-threonyl-[protein] + ADP + H(+)</text>
        <dbReference type="Rhea" id="RHEA:46608"/>
        <dbReference type="Rhea" id="RHEA-COMP:11060"/>
        <dbReference type="Rhea" id="RHEA-COMP:11605"/>
        <dbReference type="ChEBI" id="CHEBI:15378"/>
        <dbReference type="ChEBI" id="CHEBI:30013"/>
        <dbReference type="ChEBI" id="CHEBI:30616"/>
        <dbReference type="ChEBI" id="CHEBI:61977"/>
        <dbReference type="ChEBI" id="CHEBI:456216"/>
        <dbReference type="EC" id="2.7.11.1"/>
    </reaction>
</comment>
<name>A0ABM3GYE8_9MYRT</name>
<feature type="domain" description="Wall-associated receptor kinase C-terminal" evidence="12">
    <location>
        <begin position="165"/>
        <end position="266"/>
    </location>
</feature>
<reference evidence="13" key="1">
    <citation type="submission" date="2025-05" db="UniProtKB">
        <authorList>
            <consortium name="RefSeq"/>
        </authorList>
    </citation>
    <scope>NUCLEOTIDE SEQUENCE [LARGE SCALE GENOMIC DNA]</scope>
</reference>
<evidence type="ECO:0000256" key="4">
    <source>
        <dbReference type="ARBA" id="ARBA00022729"/>
    </source>
</evidence>
<dbReference type="InterPro" id="IPR025287">
    <property type="entry name" value="WAK_GUB"/>
</dbReference>
<gene>
    <name evidence="14" type="primary">LOC125313633</name>
</gene>
<dbReference type="PANTHER" id="PTHR33138:SF72">
    <property type="entry name" value="WALL-ASSOCIATED RECEPTOR KINASE CARBOXY-TERMINAL PROTEIN"/>
    <property type="match status" value="1"/>
</dbReference>
<dbReference type="PANTHER" id="PTHR33138">
    <property type="entry name" value="OS01G0690200 PROTEIN"/>
    <property type="match status" value="1"/>
</dbReference>
<keyword evidence="6" id="KW-0472">Membrane</keyword>
<evidence type="ECO:0000313" key="14">
    <source>
        <dbReference type="RefSeq" id="XP_048129383.1"/>
    </source>
</evidence>
<dbReference type="GeneID" id="125313633"/>
<evidence type="ECO:0000256" key="5">
    <source>
        <dbReference type="ARBA" id="ARBA00022989"/>
    </source>
</evidence>
<reference evidence="14" key="2">
    <citation type="submission" date="2025-08" db="UniProtKB">
        <authorList>
            <consortium name="RefSeq"/>
        </authorList>
    </citation>
    <scope>IDENTIFICATION</scope>
    <source>
        <tissue evidence="14">Leaf</tissue>
    </source>
</reference>
<keyword evidence="4 10" id="KW-0732">Signal</keyword>
<evidence type="ECO:0000256" key="1">
    <source>
        <dbReference type="ARBA" id="ARBA00004167"/>
    </source>
</evidence>
<dbReference type="Proteomes" id="UP000827889">
    <property type="component" value="Chromosome 2"/>
</dbReference>